<sequence length="127" mass="14944">MRLVLVAFLKGCSKRSFPTVPAWVHPPNNLTFLPPEAIFTFVLARLMGCSLWDDQHLQRRFRVTEKVLDALVANVRCPYSVWQFVETDVFFKLLVDNYFSHVLSPLNLVKPNQFFYPYFDGKQPREY</sequence>
<accession>A0A4C1XGU1</accession>
<keyword evidence="2" id="KW-1185">Reference proteome</keyword>
<dbReference type="EMBL" id="BGZK01000861">
    <property type="protein sequence ID" value="GBP63161.1"/>
    <property type="molecule type" value="Genomic_DNA"/>
</dbReference>
<comment type="caution">
    <text evidence="1">The sequence shown here is derived from an EMBL/GenBank/DDBJ whole genome shotgun (WGS) entry which is preliminary data.</text>
</comment>
<evidence type="ECO:0000313" key="2">
    <source>
        <dbReference type="Proteomes" id="UP000299102"/>
    </source>
</evidence>
<organism evidence="1 2">
    <name type="scientific">Eumeta variegata</name>
    <name type="common">Bagworm moth</name>
    <name type="synonym">Eumeta japonica</name>
    <dbReference type="NCBI Taxonomy" id="151549"/>
    <lineage>
        <taxon>Eukaryota</taxon>
        <taxon>Metazoa</taxon>
        <taxon>Ecdysozoa</taxon>
        <taxon>Arthropoda</taxon>
        <taxon>Hexapoda</taxon>
        <taxon>Insecta</taxon>
        <taxon>Pterygota</taxon>
        <taxon>Neoptera</taxon>
        <taxon>Endopterygota</taxon>
        <taxon>Lepidoptera</taxon>
        <taxon>Glossata</taxon>
        <taxon>Ditrysia</taxon>
        <taxon>Tineoidea</taxon>
        <taxon>Psychidae</taxon>
        <taxon>Oiketicinae</taxon>
        <taxon>Eumeta</taxon>
    </lineage>
</organism>
<name>A0A4C1XGU1_EUMVA</name>
<evidence type="ECO:0000313" key="1">
    <source>
        <dbReference type="EMBL" id="GBP63161.1"/>
    </source>
</evidence>
<dbReference type="Proteomes" id="UP000299102">
    <property type="component" value="Unassembled WGS sequence"/>
</dbReference>
<gene>
    <name evidence="1" type="ORF">EVAR_59720_1</name>
</gene>
<protein>
    <submittedName>
        <fullName evidence="1">Uncharacterized protein</fullName>
    </submittedName>
</protein>
<dbReference type="AlphaFoldDB" id="A0A4C1XGU1"/>
<proteinExistence type="predicted"/>
<reference evidence="1 2" key="1">
    <citation type="journal article" date="2019" name="Commun. Biol.">
        <title>The bagworm genome reveals a unique fibroin gene that provides high tensile strength.</title>
        <authorList>
            <person name="Kono N."/>
            <person name="Nakamura H."/>
            <person name="Ohtoshi R."/>
            <person name="Tomita M."/>
            <person name="Numata K."/>
            <person name="Arakawa K."/>
        </authorList>
    </citation>
    <scope>NUCLEOTIDE SEQUENCE [LARGE SCALE GENOMIC DNA]</scope>
</reference>